<sequence length="70" mass="7461">MTDASDGREIDNEVAAQLDAADFNQERGDDPSAAPPDEMSRVIEEQAAQAADPLTGEPEDPESLTQGSTW</sequence>
<dbReference type="EMBL" id="BSUO01000001">
    <property type="protein sequence ID" value="GMA41912.1"/>
    <property type="molecule type" value="Genomic_DNA"/>
</dbReference>
<feature type="region of interest" description="Disordered" evidence="1">
    <location>
        <begin position="1"/>
        <end position="70"/>
    </location>
</feature>
<organism evidence="2 3">
    <name type="scientific">Mobilicoccus caccae</name>
    <dbReference type="NCBI Taxonomy" id="1859295"/>
    <lineage>
        <taxon>Bacteria</taxon>
        <taxon>Bacillati</taxon>
        <taxon>Actinomycetota</taxon>
        <taxon>Actinomycetes</taxon>
        <taxon>Micrococcales</taxon>
        <taxon>Dermatophilaceae</taxon>
        <taxon>Mobilicoccus</taxon>
    </lineage>
</organism>
<dbReference type="RefSeq" id="WP_284305398.1">
    <property type="nucleotide sequence ID" value="NZ_BSUO01000001.1"/>
</dbReference>
<comment type="caution">
    <text evidence="2">The sequence shown here is derived from an EMBL/GenBank/DDBJ whole genome shotgun (WGS) entry which is preliminary data.</text>
</comment>
<proteinExistence type="predicted"/>
<evidence type="ECO:0000256" key="1">
    <source>
        <dbReference type="SAM" id="MobiDB-lite"/>
    </source>
</evidence>
<keyword evidence="3" id="KW-1185">Reference proteome</keyword>
<evidence type="ECO:0000313" key="2">
    <source>
        <dbReference type="EMBL" id="GMA41912.1"/>
    </source>
</evidence>
<accession>A0ABQ6IXN4</accession>
<name>A0ABQ6IXN4_9MICO</name>
<dbReference type="Proteomes" id="UP001157126">
    <property type="component" value="Unassembled WGS sequence"/>
</dbReference>
<reference evidence="3" key="1">
    <citation type="journal article" date="2019" name="Int. J. Syst. Evol. Microbiol.">
        <title>The Global Catalogue of Microorganisms (GCM) 10K type strain sequencing project: providing services to taxonomists for standard genome sequencing and annotation.</title>
        <authorList>
            <consortium name="The Broad Institute Genomics Platform"/>
            <consortium name="The Broad Institute Genome Sequencing Center for Infectious Disease"/>
            <person name="Wu L."/>
            <person name="Ma J."/>
        </authorList>
    </citation>
    <scope>NUCLEOTIDE SEQUENCE [LARGE SCALE GENOMIC DNA]</scope>
    <source>
        <strain evidence="3">NBRC 113072</strain>
    </source>
</reference>
<protein>
    <submittedName>
        <fullName evidence="2">Uncharacterized protein</fullName>
    </submittedName>
</protein>
<evidence type="ECO:0000313" key="3">
    <source>
        <dbReference type="Proteomes" id="UP001157126"/>
    </source>
</evidence>
<feature type="compositionally biased region" description="Basic and acidic residues" evidence="1">
    <location>
        <begin position="1"/>
        <end position="11"/>
    </location>
</feature>
<gene>
    <name evidence="2" type="ORF">GCM10025883_39570</name>
</gene>